<evidence type="ECO:0000259" key="4">
    <source>
        <dbReference type="Pfam" id="PF00534"/>
    </source>
</evidence>
<dbReference type="SUPFAM" id="SSF53756">
    <property type="entry name" value="UDP-Glycosyltransferase/glycogen phosphorylase"/>
    <property type="match status" value="1"/>
</dbReference>
<dbReference type="InterPro" id="IPR001296">
    <property type="entry name" value="Glyco_trans_1"/>
</dbReference>
<dbReference type="InterPro" id="IPR029044">
    <property type="entry name" value="Nucleotide-diphossugar_trans"/>
</dbReference>
<evidence type="ECO:0000259" key="5">
    <source>
        <dbReference type="Pfam" id="PF00535"/>
    </source>
</evidence>
<organism evidence="7 8">
    <name type="scientific">Enterobacter roggenkampii</name>
    <dbReference type="NCBI Taxonomy" id="1812935"/>
    <lineage>
        <taxon>Bacteria</taxon>
        <taxon>Pseudomonadati</taxon>
        <taxon>Pseudomonadota</taxon>
        <taxon>Gammaproteobacteria</taxon>
        <taxon>Enterobacterales</taxon>
        <taxon>Enterobacteriaceae</taxon>
        <taxon>Enterobacter</taxon>
        <taxon>Enterobacter cloacae complex</taxon>
    </lineage>
</organism>
<dbReference type="RefSeq" id="WP_087855404.1">
    <property type="nucleotide sequence ID" value="NZ_CP056737.1"/>
</dbReference>
<feature type="domain" description="Glycosyl transferase family 1" evidence="4">
    <location>
        <begin position="487"/>
        <end position="623"/>
    </location>
</feature>
<proteinExistence type="inferred from homology"/>
<dbReference type="InterPro" id="IPR028098">
    <property type="entry name" value="Glyco_trans_4-like_N"/>
</dbReference>
<dbReference type="PANTHER" id="PTHR43179">
    <property type="entry name" value="RHAMNOSYLTRANSFERASE WBBL"/>
    <property type="match status" value="1"/>
</dbReference>
<dbReference type="Pfam" id="PF00534">
    <property type="entry name" value="Glycos_transf_1"/>
    <property type="match status" value="1"/>
</dbReference>
<gene>
    <name evidence="7" type="ORF">B9059_005860</name>
</gene>
<dbReference type="AlphaFoldDB" id="A0AAX1WL31"/>
<dbReference type="Pfam" id="PF13439">
    <property type="entry name" value="Glyco_transf_4"/>
    <property type="match status" value="1"/>
</dbReference>
<feature type="domain" description="Glycosyltransferase 2-like" evidence="5">
    <location>
        <begin position="6"/>
        <end position="122"/>
    </location>
</feature>
<accession>A0AAX1WL31</accession>
<keyword evidence="2" id="KW-0328">Glycosyltransferase</keyword>
<dbReference type="Pfam" id="PF00535">
    <property type="entry name" value="Glycos_transf_2"/>
    <property type="match status" value="1"/>
</dbReference>
<dbReference type="GO" id="GO:0016757">
    <property type="term" value="F:glycosyltransferase activity"/>
    <property type="evidence" value="ECO:0007669"/>
    <property type="project" value="UniProtKB-KW"/>
</dbReference>
<reference evidence="7 8" key="1">
    <citation type="submission" date="2018-10" db="EMBL/GenBank/DDBJ databases">
        <authorList>
            <person name="Vanduin D."/>
            <person name="Fouts D."/>
            <person name="Wright M."/>
            <person name="Sutton G."/>
            <person name="Nguyen K."/>
            <person name="Kreiswirth B."/>
            <person name="Chen L."/>
            <person name="Rojas L."/>
            <person name="Hujer A."/>
            <person name="Hujer K."/>
            <person name="Bonomo R."/>
            <person name="Adams M."/>
        </authorList>
    </citation>
    <scope>NUCLEOTIDE SEQUENCE [LARGE SCALE GENOMIC DNA]</scope>
    <source>
        <strain evidence="7 8">CRK0054</strain>
    </source>
</reference>
<name>A0AAX1WL31_9ENTR</name>
<dbReference type="Gene3D" id="3.90.550.10">
    <property type="entry name" value="Spore Coat Polysaccharide Biosynthesis Protein SpsA, Chain A"/>
    <property type="match status" value="1"/>
</dbReference>
<evidence type="ECO:0000313" key="7">
    <source>
        <dbReference type="EMBL" id="RNT45558.1"/>
    </source>
</evidence>
<dbReference type="PANTHER" id="PTHR43179:SF12">
    <property type="entry name" value="GALACTOFURANOSYLTRANSFERASE GLFT2"/>
    <property type="match status" value="1"/>
</dbReference>
<evidence type="ECO:0000256" key="3">
    <source>
        <dbReference type="ARBA" id="ARBA00022679"/>
    </source>
</evidence>
<keyword evidence="3" id="KW-0808">Transferase</keyword>
<comment type="caution">
    <text evidence="7">The sequence shown here is derived from an EMBL/GenBank/DDBJ whole genome shotgun (WGS) entry which is preliminary data.</text>
</comment>
<comment type="similarity">
    <text evidence="1">Belongs to the glycosyltransferase 2 family.</text>
</comment>
<evidence type="ECO:0000259" key="6">
    <source>
        <dbReference type="Pfam" id="PF13439"/>
    </source>
</evidence>
<dbReference type="EMBL" id="NEYZ02000031">
    <property type="protein sequence ID" value="RNT45558.1"/>
    <property type="molecule type" value="Genomic_DNA"/>
</dbReference>
<protein>
    <submittedName>
        <fullName evidence="7">Glycosyltransferase</fullName>
    </submittedName>
</protein>
<feature type="domain" description="Glycosyltransferase subfamily 4-like N-terminal" evidence="6">
    <location>
        <begin position="293"/>
        <end position="456"/>
    </location>
</feature>
<dbReference type="InterPro" id="IPR001173">
    <property type="entry name" value="Glyco_trans_2-like"/>
</dbReference>
<evidence type="ECO:0000256" key="1">
    <source>
        <dbReference type="ARBA" id="ARBA00006739"/>
    </source>
</evidence>
<evidence type="ECO:0000313" key="8">
    <source>
        <dbReference type="Proteomes" id="UP000286098"/>
    </source>
</evidence>
<dbReference type="Gene3D" id="3.40.50.2000">
    <property type="entry name" value="Glycogen Phosphorylase B"/>
    <property type="match status" value="2"/>
</dbReference>
<sequence length="741" mass="85240">MRKIDIVIPIYRGMDETVAAIETVHSSIDKDLVNVILINDCSPEPELTEYLRITAKNYGFILLENESNLGFTGTTNRGMTYHNDTDVIFLNSDVEVVNDWVERLRKIAHSNDKIATVTPYSNNATICSFPNFCEDNVLFAGMSVDLIDKTFSSVANSSSKANYVEVPTGVGFCMYLKREAIEDVGLLDVETFGRGYGEENDWCQRAIKKGWKNVHALDTFVYHKGGVSFADEQNPRKERAMELLNELHPQYTHDVMRFIEQDPAHYSRIQTYLSLLTKSQLPTILLVSHKLGGGVKKHIAEMAKFYKGNVHFLLLTPGATDGDVNIRIDLSSHSNKYEFSFGVEDYQKLLDFLKRVGISLVHFHHTLGFNERILKLPNKLQVKYAITIHDYFLLSSNPTLTDENGLFIGDNVVVENYNNKQKSFLLQSNSYQEWLNKADEVIFPSIDCYSRFIQFMPQLKKRSRVAYHLDHELYAKNKINNIKKCNQSDKLKVLVIGALSKEKGADNLEKVAKALRKKNIEFYLLGYAYRQLDSSVIIHGPYNEEHAIELVNNISPDVVWYPALWPETYSYTLSLAIQNGYPVIVPNIGAFTERVTANHLAKVIDWDSSVEQLVSMFEEFMLQQPDFYDCKVSNVFKHVAHEVSENYYSEMYLSLLSNKNIMEYDKRDNALQLSEILINHSILHKNTEKTASIKERILLLLWMSMRIKLLARLVKFIPINIQKKLKRYLSRKPMHEIINKK</sequence>
<dbReference type="Proteomes" id="UP000286098">
    <property type="component" value="Unassembled WGS sequence"/>
</dbReference>
<evidence type="ECO:0000256" key="2">
    <source>
        <dbReference type="ARBA" id="ARBA00022676"/>
    </source>
</evidence>
<dbReference type="SUPFAM" id="SSF53448">
    <property type="entry name" value="Nucleotide-diphospho-sugar transferases"/>
    <property type="match status" value="1"/>
</dbReference>